<evidence type="ECO:0000256" key="1">
    <source>
        <dbReference type="SAM" id="Phobius"/>
    </source>
</evidence>
<accession>A0A9P5UE75</accession>
<protein>
    <submittedName>
        <fullName evidence="2">Uncharacterized protein</fullName>
    </submittedName>
</protein>
<dbReference type="AlphaFoldDB" id="A0A9P5UE75"/>
<dbReference type="Proteomes" id="UP000772434">
    <property type="component" value="Unassembled WGS sequence"/>
</dbReference>
<feature type="transmembrane region" description="Helical" evidence="1">
    <location>
        <begin position="85"/>
        <end position="103"/>
    </location>
</feature>
<proteinExistence type="predicted"/>
<keyword evidence="1" id="KW-0812">Transmembrane</keyword>
<gene>
    <name evidence="2" type="ORF">BDP27DRAFT_96719</name>
</gene>
<organism evidence="2 3">
    <name type="scientific">Rhodocollybia butyracea</name>
    <dbReference type="NCBI Taxonomy" id="206335"/>
    <lineage>
        <taxon>Eukaryota</taxon>
        <taxon>Fungi</taxon>
        <taxon>Dikarya</taxon>
        <taxon>Basidiomycota</taxon>
        <taxon>Agaricomycotina</taxon>
        <taxon>Agaricomycetes</taxon>
        <taxon>Agaricomycetidae</taxon>
        <taxon>Agaricales</taxon>
        <taxon>Marasmiineae</taxon>
        <taxon>Omphalotaceae</taxon>
        <taxon>Rhodocollybia</taxon>
    </lineage>
</organism>
<dbReference type="EMBL" id="JADNRY010000011">
    <property type="protein sequence ID" value="KAF9074988.1"/>
    <property type="molecule type" value="Genomic_DNA"/>
</dbReference>
<reference evidence="2" key="1">
    <citation type="submission" date="2020-11" db="EMBL/GenBank/DDBJ databases">
        <authorList>
            <consortium name="DOE Joint Genome Institute"/>
            <person name="Ahrendt S."/>
            <person name="Riley R."/>
            <person name="Andreopoulos W."/>
            <person name="Labutti K."/>
            <person name="Pangilinan J."/>
            <person name="Ruiz-Duenas F.J."/>
            <person name="Barrasa J.M."/>
            <person name="Sanchez-Garcia M."/>
            <person name="Camarero S."/>
            <person name="Miyauchi S."/>
            <person name="Serrano A."/>
            <person name="Linde D."/>
            <person name="Babiker R."/>
            <person name="Drula E."/>
            <person name="Ayuso-Fernandez I."/>
            <person name="Pacheco R."/>
            <person name="Padilla G."/>
            <person name="Ferreira P."/>
            <person name="Barriuso J."/>
            <person name="Kellner H."/>
            <person name="Castanera R."/>
            <person name="Alfaro M."/>
            <person name="Ramirez L."/>
            <person name="Pisabarro A.G."/>
            <person name="Kuo A."/>
            <person name="Tritt A."/>
            <person name="Lipzen A."/>
            <person name="He G."/>
            <person name="Yan M."/>
            <person name="Ng V."/>
            <person name="Cullen D."/>
            <person name="Martin F."/>
            <person name="Rosso M.-N."/>
            <person name="Henrissat B."/>
            <person name="Hibbett D."/>
            <person name="Martinez A.T."/>
            <person name="Grigoriev I.V."/>
        </authorList>
    </citation>
    <scope>NUCLEOTIDE SEQUENCE</scope>
    <source>
        <strain evidence="2">AH 40177</strain>
    </source>
</reference>
<keyword evidence="1" id="KW-1133">Transmembrane helix</keyword>
<sequence>MHVMPTYFYFRCPLLLLLLLSVTCCCIIHCRFYFRSLIVEVVAISNTLYLPLDPEDVALSLSSLLQHCSSILRTFLPLTYAHDNLVLLFLSGGCGFLCASVCLQHV</sequence>
<evidence type="ECO:0000313" key="3">
    <source>
        <dbReference type="Proteomes" id="UP000772434"/>
    </source>
</evidence>
<comment type="caution">
    <text evidence="2">The sequence shown here is derived from an EMBL/GenBank/DDBJ whole genome shotgun (WGS) entry which is preliminary data.</text>
</comment>
<name>A0A9P5UE75_9AGAR</name>
<keyword evidence="1" id="KW-0472">Membrane</keyword>
<keyword evidence="3" id="KW-1185">Reference proteome</keyword>
<evidence type="ECO:0000313" key="2">
    <source>
        <dbReference type="EMBL" id="KAF9074988.1"/>
    </source>
</evidence>